<keyword evidence="3 6" id="KW-0812">Transmembrane</keyword>
<sequence>MEEYEAIRARARGQKVHSGNEGKNIEMAMYQLSGIIFIVGLTYASVPLYKMLCSQMGWAGTPVTPAQSITPDRLVPVENAGRIKVQFSSSVADALPWKFVPEQRLVSVKPGETALAFYKATNKSDHNIVGVATYTVTPPQVAQYFSKIQCFCFEEQQLLAGETVDMPLFFFIDPDFAKDPSMRGIDSVLLHYTFFKAQYDHGGILRPVDDSGNIMHDMTIPRIS</sequence>
<dbReference type="NCBIfam" id="NF003465">
    <property type="entry name" value="PRK05089.1"/>
    <property type="match status" value="1"/>
</dbReference>
<dbReference type="GO" id="GO:0005758">
    <property type="term" value="C:mitochondrial intermembrane space"/>
    <property type="evidence" value="ECO:0007669"/>
    <property type="project" value="EnsemblFungi"/>
</dbReference>
<proteinExistence type="inferred from homology"/>
<dbReference type="HAMAP" id="MF_00155">
    <property type="entry name" value="CtaG"/>
    <property type="match status" value="1"/>
</dbReference>
<evidence type="ECO:0000256" key="6">
    <source>
        <dbReference type="SAM" id="Phobius"/>
    </source>
</evidence>
<dbReference type="Gene3D" id="2.60.370.10">
    <property type="entry name" value="Ctag/Cox11"/>
    <property type="match status" value="1"/>
</dbReference>
<evidence type="ECO:0000256" key="1">
    <source>
        <dbReference type="ARBA" id="ARBA00004007"/>
    </source>
</evidence>
<organism evidence="7 8">
    <name type="scientific">Tortispora caseinolytica NRRL Y-17796</name>
    <dbReference type="NCBI Taxonomy" id="767744"/>
    <lineage>
        <taxon>Eukaryota</taxon>
        <taxon>Fungi</taxon>
        <taxon>Dikarya</taxon>
        <taxon>Ascomycota</taxon>
        <taxon>Saccharomycotina</taxon>
        <taxon>Trigonopsidomycetes</taxon>
        <taxon>Trigonopsidales</taxon>
        <taxon>Trigonopsidaceae</taxon>
        <taxon>Tortispora</taxon>
    </lineage>
</organism>
<evidence type="ECO:0000313" key="8">
    <source>
        <dbReference type="Proteomes" id="UP000095023"/>
    </source>
</evidence>
<dbReference type="GO" id="GO:0005761">
    <property type="term" value="C:mitochondrial ribosome"/>
    <property type="evidence" value="ECO:0007669"/>
    <property type="project" value="EnsemblFungi"/>
</dbReference>
<evidence type="ECO:0000256" key="4">
    <source>
        <dbReference type="ARBA" id="ARBA00022989"/>
    </source>
</evidence>
<accession>A0A1E4TEA0</accession>
<gene>
    <name evidence="7" type="ORF">CANCADRAFT_25710</name>
</gene>
<evidence type="ECO:0000256" key="2">
    <source>
        <dbReference type="ARBA" id="ARBA00004243"/>
    </source>
</evidence>
<feature type="transmembrane region" description="Helical" evidence="6">
    <location>
        <begin position="28"/>
        <end position="46"/>
    </location>
</feature>
<keyword evidence="5 6" id="KW-0472">Membrane</keyword>
<keyword evidence="4 6" id="KW-1133">Transmembrane helix</keyword>
<dbReference type="OrthoDB" id="1704689at2759"/>
<dbReference type="AlphaFoldDB" id="A0A1E4TEA0"/>
<evidence type="ECO:0000313" key="7">
    <source>
        <dbReference type="EMBL" id="ODV90094.1"/>
    </source>
</evidence>
<dbReference type="GO" id="GO:0005507">
    <property type="term" value="F:copper ion binding"/>
    <property type="evidence" value="ECO:0007669"/>
    <property type="project" value="EnsemblFungi"/>
</dbReference>
<dbReference type="PANTHER" id="PTHR21320">
    <property type="entry name" value="CYTOCHROME C OXIDASE ASSEMBLY PROTEIN COX11-RELATED"/>
    <property type="match status" value="1"/>
</dbReference>
<dbReference type="GO" id="GO:0033617">
    <property type="term" value="P:mitochondrial respiratory chain complex IV assembly"/>
    <property type="evidence" value="ECO:0007669"/>
    <property type="project" value="EnsemblFungi"/>
</dbReference>
<keyword evidence="8" id="KW-1185">Reference proteome</keyword>
<evidence type="ECO:0008006" key="9">
    <source>
        <dbReference type="Google" id="ProtNLM"/>
    </source>
</evidence>
<dbReference type="GO" id="GO:0009060">
    <property type="term" value="P:aerobic respiration"/>
    <property type="evidence" value="ECO:0007669"/>
    <property type="project" value="EnsemblFungi"/>
</dbReference>
<dbReference type="Proteomes" id="UP000095023">
    <property type="component" value="Unassembled WGS sequence"/>
</dbReference>
<dbReference type="PANTHER" id="PTHR21320:SF3">
    <property type="entry name" value="CYTOCHROME C OXIDASE ASSEMBLY PROTEIN COX11, MITOCHONDRIAL-RELATED"/>
    <property type="match status" value="1"/>
</dbReference>
<dbReference type="InterPro" id="IPR023471">
    <property type="entry name" value="CtaG/Cox11_dom_sf"/>
</dbReference>
<evidence type="ECO:0000256" key="5">
    <source>
        <dbReference type="ARBA" id="ARBA00023136"/>
    </source>
</evidence>
<dbReference type="EMBL" id="KV453842">
    <property type="protein sequence ID" value="ODV90094.1"/>
    <property type="molecule type" value="Genomic_DNA"/>
</dbReference>
<protein>
    <recommendedName>
        <fullName evidence="9">Cytochrome c oxidase assembly protein CtaG/Cox11</fullName>
    </recommendedName>
</protein>
<comment type="subcellular location">
    <subcellularLocation>
        <location evidence="2">Mitochondrion inner membrane</location>
        <topology evidence="2">Single-pass membrane protein</topology>
        <orientation evidence="2">Intermembrane side</orientation>
    </subcellularLocation>
</comment>
<dbReference type="GO" id="GO:0005743">
    <property type="term" value="C:mitochondrial inner membrane"/>
    <property type="evidence" value="ECO:0007669"/>
    <property type="project" value="UniProtKB-SubCell"/>
</dbReference>
<name>A0A1E4TEA0_9ASCO</name>
<comment type="function">
    <text evidence="1">Exerts its effect at some terminal stage of cytochrome c oxidase synthesis, probably by being involved in the insertion of the copper B into subunit I.</text>
</comment>
<dbReference type="FunFam" id="2.60.370.10:FF:000001">
    <property type="entry name" value="COX11 cytochrome c oxidase assembly homolog"/>
    <property type="match status" value="1"/>
</dbReference>
<reference evidence="8" key="1">
    <citation type="submission" date="2016-02" db="EMBL/GenBank/DDBJ databases">
        <title>Comparative genomics of biotechnologically important yeasts.</title>
        <authorList>
            <consortium name="DOE Joint Genome Institute"/>
            <person name="Riley R."/>
            <person name="Haridas S."/>
            <person name="Wolfe K.H."/>
            <person name="Lopes M.R."/>
            <person name="Hittinger C.T."/>
            <person name="Goker M."/>
            <person name="Salamov A."/>
            <person name="Wisecaver J."/>
            <person name="Long T.M."/>
            <person name="Aerts A.L."/>
            <person name="Barry K."/>
            <person name="Choi C."/>
            <person name="Clum A."/>
            <person name="Coughlan A.Y."/>
            <person name="Deshpande S."/>
            <person name="Douglass A.P."/>
            <person name="Hanson S.J."/>
            <person name="Klenk H.-P."/>
            <person name="Labutti K."/>
            <person name="Lapidus A."/>
            <person name="Lindquist E."/>
            <person name="Lipzen A."/>
            <person name="Meier-Kolthoff J.P."/>
            <person name="Ohm R.A."/>
            <person name="Otillar R.P."/>
            <person name="Pangilinan J."/>
            <person name="Peng Y."/>
            <person name="Rokas A."/>
            <person name="Rosa C.A."/>
            <person name="Scheuner C."/>
            <person name="Sibirny A.A."/>
            <person name="Slot J.C."/>
            <person name="Stielow J.B."/>
            <person name="Sun H."/>
            <person name="Kurtzman C.P."/>
            <person name="Blackwell M."/>
            <person name="Jeffries T.W."/>
            <person name="Grigoriev I.V."/>
        </authorList>
    </citation>
    <scope>NUCLEOTIDE SEQUENCE [LARGE SCALE GENOMIC DNA]</scope>
    <source>
        <strain evidence="8">NRRL Y-17796</strain>
    </source>
</reference>
<evidence type="ECO:0000256" key="3">
    <source>
        <dbReference type="ARBA" id="ARBA00022692"/>
    </source>
</evidence>
<dbReference type="GO" id="GO:0045454">
    <property type="term" value="P:cell redox homeostasis"/>
    <property type="evidence" value="ECO:0007669"/>
    <property type="project" value="EnsemblFungi"/>
</dbReference>
<dbReference type="Pfam" id="PF04442">
    <property type="entry name" value="CtaG_Cox11"/>
    <property type="match status" value="1"/>
</dbReference>
<dbReference type="SUPFAM" id="SSF110111">
    <property type="entry name" value="Ctag/Cox11"/>
    <property type="match status" value="1"/>
</dbReference>
<dbReference type="InterPro" id="IPR007533">
    <property type="entry name" value="Cyt_c_oxidase_assmbl_CtaG"/>
</dbReference>